<evidence type="ECO:0000256" key="4">
    <source>
        <dbReference type="PROSITE-ProRule" id="PRU00433"/>
    </source>
</evidence>
<dbReference type="PANTHER" id="PTHR35008:SF8">
    <property type="entry name" value="ALCOHOL DEHYDROGENASE CYTOCHROME C SUBUNIT"/>
    <property type="match status" value="1"/>
</dbReference>
<name>A0A0S4L718_9BACT</name>
<dbReference type="GO" id="GO:0020037">
    <property type="term" value="F:heme binding"/>
    <property type="evidence" value="ECO:0007669"/>
    <property type="project" value="InterPro"/>
</dbReference>
<dbReference type="InterPro" id="IPR036909">
    <property type="entry name" value="Cyt_c-like_dom_sf"/>
</dbReference>
<sequence>MPDRLLKKCASGVLALLRDSPYRSEYVSSLRSLRPCWTEFLNSLWAALLSVIIPNAVRVQHDEHVYQRTANGLWSVPIGLVMLVLFIPSVGLSAEMGDPGYGAGQPASASDIAAWNIDVSPDGQGLPPGQGTVKQGAELYAMKCAACHGPTGKEGPNDVLVGGQGSLRTTKPLKTIGSYWPYATTLYDYLRRAMPFTAPQSLKADEIYALVAWLLHQNQIIAEDAILDAHSLPKVEMPNRNGFILDPRPDVH</sequence>
<evidence type="ECO:0000313" key="8">
    <source>
        <dbReference type="Proteomes" id="UP000199032"/>
    </source>
</evidence>
<dbReference type="Proteomes" id="UP000199032">
    <property type="component" value="Unassembled WGS sequence"/>
</dbReference>
<evidence type="ECO:0000256" key="2">
    <source>
        <dbReference type="ARBA" id="ARBA00022723"/>
    </source>
</evidence>
<keyword evidence="1 4" id="KW-0349">Heme</keyword>
<keyword evidence="2 4" id="KW-0479">Metal-binding</keyword>
<organism evidence="7 8">
    <name type="scientific">Candidatus Nitrospira nitrosa</name>
    <dbReference type="NCBI Taxonomy" id="1742972"/>
    <lineage>
        <taxon>Bacteria</taxon>
        <taxon>Pseudomonadati</taxon>
        <taxon>Nitrospirota</taxon>
        <taxon>Nitrospiria</taxon>
        <taxon>Nitrospirales</taxon>
        <taxon>Nitrospiraceae</taxon>
        <taxon>Nitrospira</taxon>
    </lineage>
</organism>
<evidence type="ECO:0000256" key="1">
    <source>
        <dbReference type="ARBA" id="ARBA00022617"/>
    </source>
</evidence>
<dbReference type="Pfam" id="PF13442">
    <property type="entry name" value="Cytochrome_CBB3"/>
    <property type="match status" value="1"/>
</dbReference>
<proteinExistence type="predicted"/>
<keyword evidence="5" id="KW-0472">Membrane</keyword>
<dbReference type="PROSITE" id="PS51007">
    <property type="entry name" value="CYTC"/>
    <property type="match status" value="1"/>
</dbReference>
<dbReference type="SUPFAM" id="SSF46626">
    <property type="entry name" value="Cytochrome c"/>
    <property type="match status" value="1"/>
</dbReference>
<keyword evidence="5" id="KW-1133">Transmembrane helix</keyword>
<evidence type="ECO:0000256" key="5">
    <source>
        <dbReference type="SAM" id="Phobius"/>
    </source>
</evidence>
<dbReference type="PANTHER" id="PTHR35008">
    <property type="entry name" value="BLL4482 PROTEIN-RELATED"/>
    <property type="match status" value="1"/>
</dbReference>
<dbReference type="EMBL" id="CZQA01000001">
    <property type="protein sequence ID" value="CUS32376.1"/>
    <property type="molecule type" value="Genomic_DNA"/>
</dbReference>
<reference evidence="7 8" key="1">
    <citation type="submission" date="2015-10" db="EMBL/GenBank/DDBJ databases">
        <authorList>
            <person name="Gilbert D.G."/>
        </authorList>
    </citation>
    <scope>NUCLEOTIDE SEQUENCE [LARGE SCALE GENOMIC DNA]</scope>
    <source>
        <strain evidence="7">COMA1</strain>
    </source>
</reference>
<evidence type="ECO:0000313" key="7">
    <source>
        <dbReference type="EMBL" id="CUS32376.1"/>
    </source>
</evidence>
<dbReference type="GO" id="GO:0009055">
    <property type="term" value="F:electron transfer activity"/>
    <property type="evidence" value="ECO:0007669"/>
    <property type="project" value="InterPro"/>
</dbReference>
<dbReference type="Gene3D" id="1.10.760.10">
    <property type="entry name" value="Cytochrome c-like domain"/>
    <property type="match status" value="1"/>
</dbReference>
<evidence type="ECO:0000256" key="3">
    <source>
        <dbReference type="ARBA" id="ARBA00023004"/>
    </source>
</evidence>
<dbReference type="AlphaFoldDB" id="A0A0S4L718"/>
<accession>A0A0S4L718</accession>
<evidence type="ECO:0000259" key="6">
    <source>
        <dbReference type="PROSITE" id="PS51007"/>
    </source>
</evidence>
<dbReference type="STRING" id="1742972.COMA1_10598"/>
<keyword evidence="8" id="KW-1185">Reference proteome</keyword>
<dbReference type="GO" id="GO:0046872">
    <property type="term" value="F:metal ion binding"/>
    <property type="evidence" value="ECO:0007669"/>
    <property type="project" value="UniProtKB-KW"/>
</dbReference>
<keyword evidence="3 4" id="KW-0408">Iron</keyword>
<gene>
    <name evidence="7" type="ORF">COMA1_10598</name>
</gene>
<dbReference type="InterPro" id="IPR009056">
    <property type="entry name" value="Cyt_c-like_dom"/>
</dbReference>
<protein>
    <submittedName>
        <fullName evidence="7">Putative Monoheme cytochrome c (Modular protein)</fullName>
    </submittedName>
</protein>
<feature type="domain" description="Cytochrome c" evidence="6">
    <location>
        <begin position="131"/>
        <end position="218"/>
    </location>
</feature>
<feature type="transmembrane region" description="Helical" evidence="5">
    <location>
        <begin position="72"/>
        <end position="92"/>
    </location>
</feature>
<keyword evidence="5" id="KW-0812">Transmembrane</keyword>
<dbReference type="InterPro" id="IPR051459">
    <property type="entry name" value="Cytochrome_c-type_DH"/>
</dbReference>